<evidence type="ECO:0000313" key="2">
    <source>
        <dbReference type="Proteomes" id="UP001140562"/>
    </source>
</evidence>
<gene>
    <name evidence="1" type="ORF">N0V87_007696</name>
</gene>
<name>A0A9W9BXQ7_9PLEO</name>
<dbReference type="EMBL" id="JAPEUV010000097">
    <property type="protein sequence ID" value="KAJ4333309.1"/>
    <property type="molecule type" value="Genomic_DNA"/>
</dbReference>
<proteinExistence type="predicted"/>
<dbReference type="Proteomes" id="UP001140562">
    <property type="component" value="Unassembled WGS sequence"/>
</dbReference>
<evidence type="ECO:0008006" key="3">
    <source>
        <dbReference type="Google" id="ProtNLM"/>
    </source>
</evidence>
<accession>A0A9W9BXQ7</accession>
<dbReference type="AlphaFoldDB" id="A0A9W9BXQ7"/>
<sequence>MRSSFPHSRSKSHLISLPVRLYNYLSEMLEDSLLELVPFKFLDLPKELRFMVYENLSISKKRVRLLPLEGELRIEQQATATSCLAQPAITVTLHTLSVQVFTTCRTVYSEALPFLTRKLDRIRETSPVISVDSDCLYTYALDSTQTLLRSLLDNLNQHPFFEPQAQTVSLKSKEQVSRPQYPKQVQQWLTQTTRLLLSQRPPPCPFSGFMGARTYPTVRLIIEVPQVWRYTSYCGLAVGSPTHIGTPPLYTASVSTQLTELWNDLAGYTKDLKHVKSGAIVFGQEDERVLMRDGLVVKKTVALDFGICRVLQ</sequence>
<evidence type="ECO:0000313" key="1">
    <source>
        <dbReference type="EMBL" id="KAJ4333309.1"/>
    </source>
</evidence>
<reference evidence="1" key="1">
    <citation type="submission" date="2022-10" db="EMBL/GenBank/DDBJ databases">
        <title>Tapping the CABI collections for fungal endophytes: first genome assemblies for Collariella, Neodidymelliopsis, Ascochyta clinopodiicola, Didymella pomorum, Didymosphaeria variabile, Neocosmospora piperis and Neocucurbitaria cava.</title>
        <authorList>
            <person name="Hill R."/>
        </authorList>
    </citation>
    <scope>NUCLEOTIDE SEQUENCE</scope>
    <source>
        <strain evidence="1">IMI 360193</strain>
    </source>
</reference>
<protein>
    <recommendedName>
        <fullName evidence="3">F-box domain-containing protein</fullName>
    </recommendedName>
</protein>
<comment type="caution">
    <text evidence="1">The sequence shown here is derived from an EMBL/GenBank/DDBJ whole genome shotgun (WGS) entry which is preliminary data.</text>
</comment>
<keyword evidence="2" id="KW-1185">Reference proteome</keyword>
<organism evidence="1 2">
    <name type="scientific">Didymella glomerata</name>
    <dbReference type="NCBI Taxonomy" id="749621"/>
    <lineage>
        <taxon>Eukaryota</taxon>
        <taxon>Fungi</taxon>
        <taxon>Dikarya</taxon>
        <taxon>Ascomycota</taxon>
        <taxon>Pezizomycotina</taxon>
        <taxon>Dothideomycetes</taxon>
        <taxon>Pleosporomycetidae</taxon>
        <taxon>Pleosporales</taxon>
        <taxon>Pleosporineae</taxon>
        <taxon>Didymellaceae</taxon>
        <taxon>Didymella</taxon>
    </lineage>
</organism>
<dbReference type="OrthoDB" id="5314997at2759"/>